<reference evidence="1 2" key="1">
    <citation type="journal article" date="2021" name="Elife">
        <title>Chloroplast acquisition without the gene transfer in kleptoplastic sea slugs, Plakobranchus ocellatus.</title>
        <authorList>
            <person name="Maeda T."/>
            <person name="Takahashi S."/>
            <person name="Yoshida T."/>
            <person name="Shimamura S."/>
            <person name="Takaki Y."/>
            <person name="Nagai Y."/>
            <person name="Toyoda A."/>
            <person name="Suzuki Y."/>
            <person name="Arimoto A."/>
            <person name="Ishii H."/>
            <person name="Satoh N."/>
            <person name="Nishiyama T."/>
            <person name="Hasebe M."/>
            <person name="Maruyama T."/>
            <person name="Minagawa J."/>
            <person name="Obokata J."/>
            <person name="Shigenobu S."/>
        </authorList>
    </citation>
    <scope>NUCLEOTIDE SEQUENCE [LARGE SCALE GENOMIC DNA]</scope>
</reference>
<proteinExistence type="predicted"/>
<dbReference type="Proteomes" id="UP000735302">
    <property type="component" value="Unassembled WGS sequence"/>
</dbReference>
<sequence>MGAKAYGRGMKSLGIESPSLVMIGAPGQYHVTFHVSAVSGGWTGQVSGVFLVNVGKNEITNRPLKPFLCW</sequence>
<dbReference type="EMBL" id="BLXT01007853">
    <property type="protein sequence ID" value="GFO43059.1"/>
    <property type="molecule type" value="Genomic_DNA"/>
</dbReference>
<name>A0AAV4DFW6_9GAST</name>
<organism evidence="1 2">
    <name type="scientific">Plakobranchus ocellatus</name>
    <dbReference type="NCBI Taxonomy" id="259542"/>
    <lineage>
        <taxon>Eukaryota</taxon>
        <taxon>Metazoa</taxon>
        <taxon>Spiralia</taxon>
        <taxon>Lophotrochozoa</taxon>
        <taxon>Mollusca</taxon>
        <taxon>Gastropoda</taxon>
        <taxon>Heterobranchia</taxon>
        <taxon>Euthyneura</taxon>
        <taxon>Panpulmonata</taxon>
        <taxon>Sacoglossa</taxon>
        <taxon>Placobranchoidea</taxon>
        <taxon>Plakobranchidae</taxon>
        <taxon>Plakobranchus</taxon>
    </lineage>
</organism>
<evidence type="ECO:0000313" key="2">
    <source>
        <dbReference type="Proteomes" id="UP000735302"/>
    </source>
</evidence>
<accession>A0AAV4DFW6</accession>
<keyword evidence="2" id="KW-1185">Reference proteome</keyword>
<evidence type="ECO:0000313" key="1">
    <source>
        <dbReference type="EMBL" id="GFO43059.1"/>
    </source>
</evidence>
<gene>
    <name evidence="1" type="ORF">PoB_006956400</name>
</gene>
<dbReference type="AlphaFoldDB" id="A0AAV4DFW6"/>
<comment type="caution">
    <text evidence="1">The sequence shown here is derived from an EMBL/GenBank/DDBJ whole genome shotgun (WGS) entry which is preliminary data.</text>
</comment>
<protein>
    <submittedName>
        <fullName evidence="1">Uncharacterized protein</fullName>
    </submittedName>
</protein>